<dbReference type="EMBL" id="JXTB01001512">
    <property type="protein sequence ID" value="PON31148.1"/>
    <property type="molecule type" value="Genomic_DNA"/>
</dbReference>
<reference evidence="3" key="1">
    <citation type="submission" date="2016-06" db="EMBL/GenBank/DDBJ databases">
        <title>Parallel loss of symbiosis genes in relatives of nitrogen-fixing non-legume Parasponia.</title>
        <authorList>
            <person name="Van Velzen R."/>
            <person name="Holmer R."/>
            <person name="Bu F."/>
            <person name="Rutten L."/>
            <person name="Van Zeijl A."/>
            <person name="Liu W."/>
            <person name="Santuari L."/>
            <person name="Cao Q."/>
            <person name="Sharma T."/>
            <person name="Shen D."/>
            <person name="Roswanjaya Y."/>
            <person name="Wardhani T."/>
            <person name="Kalhor M.S."/>
            <person name="Jansen J."/>
            <person name="Van den Hoogen J."/>
            <person name="Gungor B."/>
            <person name="Hartog M."/>
            <person name="Hontelez J."/>
            <person name="Verver J."/>
            <person name="Yang W.-C."/>
            <person name="Schijlen E."/>
            <person name="Repin R."/>
            <person name="Schilthuizen M."/>
            <person name="Schranz E."/>
            <person name="Heidstra R."/>
            <person name="Miyata K."/>
            <person name="Fedorova E."/>
            <person name="Kohlen W."/>
            <person name="Bisseling T."/>
            <person name="Smit S."/>
            <person name="Geurts R."/>
        </authorList>
    </citation>
    <scope>NUCLEOTIDE SEQUENCE [LARGE SCALE GENOMIC DNA]</scope>
    <source>
        <strain evidence="3">cv. WU1-14</strain>
    </source>
</reference>
<gene>
    <name evidence="2" type="ORF">PanWU01x14_372170</name>
</gene>
<feature type="compositionally biased region" description="Polar residues" evidence="1">
    <location>
        <begin position="158"/>
        <end position="173"/>
    </location>
</feature>
<sequence>MSKNLPTHYHLGFRNHENFSYANNKNVLQPPPGLNQPVEEKKPSLEDILSTFIMETRGRFNKDEALLDNIETHCNNMNATMKSLEVQIGELANSIKGQISRKFPSDTETNPKDHCKAITLRSEKEVEVLKQMTSMFDETKDDVGEEPSEVILKPKSISFPNNPPLINTSLPYP</sequence>
<dbReference type="AlphaFoldDB" id="A0A2P5A3N0"/>
<name>A0A2P5A3N0_PARAD</name>
<evidence type="ECO:0000256" key="1">
    <source>
        <dbReference type="SAM" id="MobiDB-lite"/>
    </source>
</evidence>
<feature type="region of interest" description="Disordered" evidence="1">
    <location>
        <begin position="154"/>
        <end position="173"/>
    </location>
</feature>
<accession>A0A2P5A3N0</accession>
<evidence type="ECO:0000313" key="2">
    <source>
        <dbReference type="EMBL" id="PON31148.1"/>
    </source>
</evidence>
<protein>
    <submittedName>
        <fullName evidence="2">Uncharacterized protein</fullName>
    </submittedName>
</protein>
<dbReference type="Proteomes" id="UP000237105">
    <property type="component" value="Unassembled WGS sequence"/>
</dbReference>
<keyword evidence="3" id="KW-1185">Reference proteome</keyword>
<dbReference type="OrthoDB" id="1750859at2759"/>
<evidence type="ECO:0000313" key="3">
    <source>
        <dbReference type="Proteomes" id="UP000237105"/>
    </source>
</evidence>
<organism evidence="2 3">
    <name type="scientific">Parasponia andersonii</name>
    <name type="common">Sponia andersonii</name>
    <dbReference type="NCBI Taxonomy" id="3476"/>
    <lineage>
        <taxon>Eukaryota</taxon>
        <taxon>Viridiplantae</taxon>
        <taxon>Streptophyta</taxon>
        <taxon>Embryophyta</taxon>
        <taxon>Tracheophyta</taxon>
        <taxon>Spermatophyta</taxon>
        <taxon>Magnoliopsida</taxon>
        <taxon>eudicotyledons</taxon>
        <taxon>Gunneridae</taxon>
        <taxon>Pentapetalae</taxon>
        <taxon>rosids</taxon>
        <taxon>fabids</taxon>
        <taxon>Rosales</taxon>
        <taxon>Cannabaceae</taxon>
        <taxon>Parasponia</taxon>
    </lineage>
</organism>
<proteinExistence type="predicted"/>
<comment type="caution">
    <text evidence="2">The sequence shown here is derived from an EMBL/GenBank/DDBJ whole genome shotgun (WGS) entry which is preliminary data.</text>
</comment>